<dbReference type="Gene3D" id="3.30.1640.10">
    <property type="entry name" value="mini-chromosome maintenance (MCM) complex, chain A, domain 1"/>
    <property type="match status" value="1"/>
</dbReference>
<dbReference type="PROSITE" id="PS00847">
    <property type="entry name" value="MCM_1"/>
    <property type="match status" value="1"/>
</dbReference>
<dbReference type="InterPro" id="IPR008046">
    <property type="entry name" value="Mcm3"/>
</dbReference>
<dbReference type="GO" id="GO:0016787">
    <property type="term" value="F:hydrolase activity"/>
    <property type="evidence" value="ECO:0007669"/>
    <property type="project" value="UniProtKB-KW"/>
</dbReference>
<evidence type="ECO:0000256" key="16">
    <source>
        <dbReference type="ARBA" id="ARBA00022962"/>
    </source>
</evidence>
<dbReference type="InterPro" id="IPR046348">
    <property type="entry name" value="SIS_dom_sf"/>
</dbReference>
<dbReference type="EC" id="3.6.4.12" evidence="6"/>
<dbReference type="CDD" id="cd05009">
    <property type="entry name" value="SIS_GlmS_GlmD_2"/>
    <property type="match status" value="1"/>
</dbReference>
<evidence type="ECO:0000256" key="15">
    <source>
        <dbReference type="ARBA" id="ARBA00022840"/>
    </source>
</evidence>
<evidence type="ECO:0000313" key="27">
    <source>
        <dbReference type="Proteomes" id="UP000321518"/>
    </source>
</evidence>
<dbReference type="PRINTS" id="PR01659">
    <property type="entry name" value="MCMPROTEIN3"/>
</dbReference>
<evidence type="ECO:0000256" key="5">
    <source>
        <dbReference type="ARBA" id="ARBA00008010"/>
    </source>
</evidence>
<dbReference type="GO" id="GO:0031261">
    <property type="term" value="C:DNA replication preinitiation complex"/>
    <property type="evidence" value="ECO:0007669"/>
    <property type="project" value="UniProtKB-ARBA"/>
</dbReference>
<gene>
    <name evidence="26" type="ORF">Rt10032_c03g1513</name>
</gene>
<dbReference type="FunFam" id="3.40.50.10490:FF:000001">
    <property type="entry name" value="Glutamine--fructose-6-phosphate aminotransferase [isomerizing]"/>
    <property type="match status" value="1"/>
</dbReference>
<reference evidence="26 27" key="1">
    <citation type="submission" date="2019-07" db="EMBL/GenBank/DDBJ databases">
        <title>Rhodotorula toruloides NBRC10032 genome sequencing.</title>
        <authorList>
            <person name="Shida Y."/>
            <person name="Takaku H."/>
            <person name="Ogasawara W."/>
            <person name="Mori K."/>
        </authorList>
    </citation>
    <scope>NUCLEOTIDE SEQUENCE [LARGE SCALE GENOMIC DNA]</scope>
    <source>
        <strain evidence="26 27">NBRC10032</strain>
    </source>
</reference>
<evidence type="ECO:0000259" key="24">
    <source>
        <dbReference type="PROSITE" id="PS51278"/>
    </source>
</evidence>
<dbReference type="Gene3D" id="2.40.50.140">
    <property type="entry name" value="Nucleic acid-binding proteins"/>
    <property type="match status" value="1"/>
</dbReference>
<keyword evidence="17 21" id="KW-0238">DNA-binding</keyword>
<keyword evidence="10" id="KW-0235">DNA replication</keyword>
<comment type="caution">
    <text evidence="26">The sequence shown here is derived from an EMBL/GenBank/DDBJ whole genome shotgun (WGS) entry which is preliminary data.</text>
</comment>
<evidence type="ECO:0000256" key="4">
    <source>
        <dbReference type="ARBA" id="ARBA00004775"/>
    </source>
</evidence>
<comment type="catalytic activity">
    <reaction evidence="1">
        <text>D-fructose 6-phosphate + L-glutamine = D-glucosamine 6-phosphate + L-glutamate</text>
        <dbReference type="Rhea" id="RHEA:13237"/>
        <dbReference type="ChEBI" id="CHEBI:29985"/>
        <dbReference type="ChEBI" id="CHEBI:58359"/>
        <dbReference type="ChEBI" id="CHEBI:58725"/>
        <dbReference type="ChEBI" id="CHEBI:61527"/>
        <dbReference type="EC" id="2.6.1.16"/>
    </reaction>
</comment>
<dbReference type="GO" id="GO:0006002">
    <property type="term" value="P:fructose 6-phosphate metabolic process"/>
    <property type="evidence" value="ECO:0007669"/>
    <property type="project" value="TreeGrafter"/>
</dbReference>
<evidence type="ECO:0000256" key="19">
    <source>
        <dbReference type="ARBA" id="ARBA00029805"/>
    </source>
</evidence>
<evidence type="ECO:0000256" key="17">
    <source>
        <dbReference type="ARBA" id="ARBA00023125"/>
    </source>
</evidence>
<dbReference type="GO" id="GO:0005656">
    <property type="term" value="C:nuclear pre-replicative complex"/>
    <property type="evidence" value="ECO:0007669"/>
    <property type="project" value="UniProtKB-ARBA"/>
</dbReference>
<dbReference type="PRINTS" id="PR01657">
    <property type="entry name" value="MCMFAMILY"/>
</dbReference>
<dbReference type="InterPro" id="IPR035466">
    <property type="entry name" value="GlmS/AgaS_SIS"/>
</dbReference>
<feature type="region of interest" description="Disordered" evidence="22">
    <location>
        <begin position="694"/>
        <end position="812"/>
    </location>
</feature>
<dbReference type="Gene3D" id="2.20.28.10">
    <property type="match status" value="1"/>
</dbReference>
<evidence type="ECO:0000256" key="6">
    <source>
        <dbReference type="ARBA" id="ARBA00012551"/>
    </source>
</evidence>
<dbReference type="Proteomes" id="UP000321518">
    <property type="component" value="Unassembled WGS sequence"/>
</dbReference>
<dbReference type="Pfam" id="PF17207">
    <property type="entry name" value="MCM_OB"/>
    <property type="match status" value="1"/>
</dbReference>
<evidence type="ECO:0000256" key="21">
    <source>
        <dbReference type="RuleBase" id="RU004070"/>
    </source>
</evidence>
<keyword evidence="14" id="KW-0347">Helicase</keyword>
<dbReference type="Gene3D" id="3.60.20.10">
    <property type="entry name" value="Glutamine Phosphoribosylpyrophosphate, subunit 1, domain 1"/>
    <property type="match status" value="1"/>
</dbReference>
<dbReference type="Pfam" id="PF14551">
    <property type="entry name" value="MCM_N"/>
    <property type="match status" value="1"/>
</dbReference>
<dbReference type="GO" id="GO:0006270">
    <property type="term" value="P:DNA replication initiation"/>
    <property type="evidence" value="ECO:0007669"/>
    <property type="project" value="InterPro"/>
</dbReference>
<evidence type="ECO:0000313" key="26">
    <source>
        <dbReference type="EMBL" id="GEM07496.1"/>
    </source>
</evidence>
<dbReference type="InterPro" id="IPR005855">
    <property type="entry name" value="GFAT"/>
</dbReference>
<dbReference type="CDD" id="cd00714">
    <property type="entry name" value="GFAT"/>
    <property type="match status" value="1"/>
</dbReference>
<dbReference type="PANTHER" id="PTHR10937">
    <property type="entry name" value="GLUCOSAMINE--FRUCTOSE-6-PHOSPHATE AMINOTRANSFERASE, ISOMERIZING"/>
    <property type="match status" value="1"/>
</dbReference>
<dbReference type="FunFam" id="3.40.50.10490:FF:000002">
    <property type="entry name" value="Glutamine--fructose-6-phosphate aminotransferase [isomerizing]"/>
    <property type="match status" value="1"/>
</dbReference>
<dbReference type="Gene3D" id="3.40.50.300">
    <property type="entry name" value="P-loop containing nucleotide triphosphate hydrolases"/>
    <property type="match status" value="1"/>
</dbReference>
<dbReference type="EMBL" id="BJWK01000003">
    <property type="protein sequence ID" value="GEM07496.1"/>
    <property type="molecule type" value="Genomic_DNA"/>
</dbReference>
<dbReference type="PROSITE" id="PS50051">
    <property type="entry name" value="MCM_2"/>
    <property type="match status" value="1"/>
</dbReference>
<keyword evidence="11" id="KW-0677">Repeat</keyword>
<dbReference type="InterPro" id="IPR003593">
    <property type="entry name" value="AAA+_ATPase"/>
</dbReference>
<comment type="similarity">
    <text evidence="5 21">Belongs to the MCM family.</text>
</comment>
<evidence type="ECO:0000256" key="22">
    <source>
        <dbReference type="SAM" id="MobiDB-lite"/>
    </source>
</evidence>
<dbReference type="GO" id="GO:0006048">
    <property type="term" value="P:UDP-N-acetylglucosamine biosynthetic process"/>
    <property type="evidence" value="ECO:0007669"/>
    <property type="project" value="UniProtKB-UniPathway"/>
</dbReference>
<evidence type="ECO:0000256" key="14">
    <source>
        <dbReference type="ARBA" id="ARBA00022806"/>
    </source>
</evidence>
<dbReference type="Gene3D" id="3.40.50.10490">
    <property type="entry name" value="Glucose-6-phosphate isomerase like protein, domain 1"/>
    <property type="match status" value="2"/>
</dbReference>
<dbReference type="Pfam" id="PF13522">
    <property type="entry name" value="GATase_6"/>
    <property type="match status" value="1"/>
</dbReference>
<keyword evidence="8" id="KW-0032">Aminotransferase</keyword>
<dbReference type="NCBIfam" id="TIGR01135">
    <property type="entry name" value="glmS"/>
    <property type="match status" value="1"/>
</dbReference>
<dbReference type="PROSITE" id="PS51278">
    <property type="entry name" value="GATASE_TYPE_2"/>
    <property type="match status" value="1"/>
</dbReference>
<dbReference type="UniPathway" id="UPA00113">
    <property type="reaction ID" value="UER00528"/>
</dbReference>
<dbReference type="InterPro" id="IPR029055">
    <property type="entry name" value="Ntn_hydrolases_N"/>
</dbReference>
<dbReference type="InterPro" id="IPR031327">
    <property type="entry name" value="MCM"/>
</dbReference>
<dbReference type="EC" id="2.6.1.16" evidence="7"/>
<name>A0A511KC35_RHOTO</name>
<dbReference type="GO" id="GO:0042555">
    <property type="term" value="C:MCM complex"/>
    <property type="evidence" value="ECO:0007669"/>
    <property type="project" value="InterPro"/>
</dbReference>
<dbReference type="InterPro" id="IPR047084">
    <property type="entry name" value="GFAT_N"/>
</dbReference>
<dbReference type="NCBIfam" id="NF001484">
    <property type="entry name" value="PRK00331.1"/>
    <property type="match status" value="1"/>
</dbReference>
<dbReference type="SUPFAM" id="SSF52540">
    <property type="entry name" value="P-loop containing nucleoside triphosphate hydrolases"/>
    <property type="match status" value="1"/>
</dbReference>
<dbReference type="GO" id="GO:0003678">
    <property type="term" value="F:DNA helicase activity"/>
    <property type="evidence" value="ECO:0007669"/>
    <property type="project" value="UniProtKB-EC"/>
</dbReference>
<evidence type="ECO:0000256" key="1">
    <source>
        <dbReference type="ARBA" id="ARBA00001031"/>
    </source>
</evidence>
<evidence type="ECO:0000259" key="25">
    <source>
        <dbReference type="PROSITE" id="PS51464"/>
    </source>
</evidence>
<dbReference type="SUPFAM" id="SSF56235">
    <property type="entry name" value="N-terminal nucleophile aminohydrolases (Ntn hydrolases)"/>
    <property type="match status" value="1"/>
</dbReference>
<dbReference type="InterPro" id="IPR017932">
    <property type="entry name" value="GATase_2_dom"/>
</dbReference>
<evidence type="ECO:0000256" key="10">
    <source>
        <dbReference type="ARBA" id="ARBA00022705"/>
    </source>
</evidence>
<dbReference type="GO" id="GO:0004360">
    <property type="term" value="F:glutamine-fructose-6-phosphate transaminase (isomerizing) activity"/>
    <property type="evidence" value="ECO:0007669"/>
    <property type="project" value="UniProtKB-EC"/>
</dbReference>
<dbReference type="InterPro" id="IPR056575">
    <property type="entry name" value="WH_MCM3_C"/>
</dbReference>
<dbReference type="PROSITE" id="PS51464">
    <property type="entry name" value="SIS"/>
    <property type="match status" value="2"/>
</dbReference>
<organism evidence="26 27">
    <name type="scientific">Rhodotorula toruloides</name>
    <name type="common">Yeast</name>
    <name type="synonym">Rhodosporidium toruloides</name>
    <dbReference type="NCBI Taxonomy" id="5286"/>
    <lineage>
        <taxon>Eukaryota</taxon>
        <taxon>Fungi</taxon>
        <taxon>Dikarya</taxon>
        <taxon>Basidiomycota</taxon>
        <taxon>Pucciniomycotina</taxon>
        <taxon>Microbotryomycetes</taxon>
        <taxon>Sporidiobolales</taxon>
        <taxon>Sporidiobolaceae</taxon>
        <taxon>Rhodotorula</taxon>
    </lineage>
</organism>
<sequence>MADFAGLPPLQDDQLATRTRRFTEFLDLDAGSEAAKRMSLHYRSSVKKMLDAQERRLVVNLDDLRDYDREFCDGLLKEPAAWFPAADAALKDMAVNQAGDRMAEAVKQDTYYVGFKGSFGEHHTTPRTLRSDKLGKMVCMEGIVTRCNLVRPKMQQSVHYCPTTTHFHTRLYTDRLSSAAASGAPVSSSAYPQTDADGNPLEIEHGLSTFMDHQMISIQEMPERAPAGQLPRSVEVVMEDDLVDRCKPGDRLQIVGVYRSLGGGASGSAHFKTLIVANNVVLLSAKAGAGIAQQAISTDDEREIRKVSKRKDVYELLWKSLAPSIYGSDYIKQAILLLLLGGVEKNLPNGTHLRGDINVLMVGDPSTAKSQMLRFVLNTAPLAIATTGRGSSGVGLTAAVTTDKETGERRLEAGAMVLADRGVVCIDEFDKMSEVDRVAIHEVMEQQTVTIAKAGIHTSLNARCSVVAAANPIYGQYDVHKDPHKNIALPDSLLSRFDLLFIVTDEADEQRDRQISEHVLRMHRYVQPGLEPGAPAVDSLEQHLSVGTEQPAANAGGQAKTSPFEKYNELLHGGIAPKVVKKRGGKKETVPPDVLTIQFVKKYIQFAKSHVQPVLTPEASECITKAWTNLRNDDAGPNQKRTSPMTVRALETLIRLSTAHAKARLSPDILVEDAEAAEEILRYALYKEVVKASKSKSKRRRLNKPKRGDKASDEEDSDADEGESSSDDEDDGRGPKRMEMPGSARKKGTRANPARGARTGSARLGSASPSPAAVEADGEGDWMMVEQGQQRMDADDDEQAASGTPTPPPVPAVAQAEKVAQAELPAQRGLEPARFKLFQQRLAGVRKATFKDQDEISLGQLMEPLNADLTVDQLFGRAEVEQILEALSEQDDSVITFHSGVITVALVAHTLEPGQATHSLALSAPGSPFSSTRAPARLVCTLDAPNPAKTTCGIFAYASFLCERDRRFVLETLLNGLQRMEYRGYDSAGLEIEGDDPNEPYIFKEVGKVSMLKEKCMTAPIDMDKSYVSQTSIAHTRWATHGVPSTTNCHPHMSDPMKEFTVVHNGIITNYKELRLVLEKRGFKFQTDTDTEVAAVLAKYLYDSQKGKQISFTALIKSVIMELEGAFAFVFKSIHYPDEVVVARRGSPVLIGVKTEKKLKVDFVDVEFAGAADADKALEESAGPGAANGLLGVPGPANPQGGKLVRSQSRAFLSDDGMPQPIEFFIASDASAIVEHTKRVLYLEDDDIAHIAEGEFHIHRLRKNDGTVSTIRAIETLEIELAAIMKGSFDHFMQKEIYEQPESVVNTMRGRVNFDTHTITLGGLKAYLHVIRRCRRLVFVACGTSYHSCLATRSIFEELTEIPVSVELASDFLDRKTPIFRDDVCIFVSQSGETADTILAMRYCLERGALNVGVVNVVGSTISRESHCGIHVNAGPEIGVASTKAYTSQYIALVMMAIQLSEDRLSMTARRNSIIDGLHELPRQIRAILQHDSEFQAIAPMLAKQTSLLIMGRGYQHATCLEAALKIKELSYVHSEGILAGELKHGPLALIDESMPVILVMTQDSIYPKVRSALEQVTARKGAPIIIANDTDPSFDDGRHRVIRVPKTVDCLQGILNIIPLQLLSYHVAIARGCNVDMPRNLAKSVTVE</sequence>
<proteinExistence type="inferred from homology"/>
<feature type="domain" description="Glutamine amidotransferase type-2" evidence="24">
    <location>
        <begin position="952"/>
        <end position="1254"/>
    </location>
</feature>
<dbReference type="InterPro" id="IPR012340">
    <property type="entry name" value="NA-bd_OB-fold"/>
</dbReference>
<keyword evidence="12 21" id="KW-0547">Nucleotide-binding</keyword>
<dbReference type="GO" id="GO:0003677">
    <property type="term" value="F:DNA binding"/>
    <property type="evidence" value="ECO:0007669"/>
    <property type="project" value="UniProtKB-KW"/>
</dbReference>
<dbReference type="Pfam" id="PF23191">
    <property type="entry name" value="WHD_MCM3_C"/>
    <property type="match status" value="1"/>
</dbReference>
<dbReference type="InterPro" id="IPR033762">
    <property type="entry name" value="MCM_OB"/>
</dbReference>
<comment type="subcellular location">
    <subcellularLocation>
        <location evidence="3">Nucleus</location>
    </subcellularLocation>
</comment>
<evidence type="ECO:0000256" key="20">
    <source>
        <dbReference type="ARBA" id="ARBA00033302"/>
    </source>
</evidence>
<dbReference type="InterPro" id="IPR001347">
    <property type="entry name" value="SIS_dom"/>
</dbReference>
<feature type="domain" description="MCM C-terminal AAA(+) ATPase" evidence="23">
    <location>
        <begin position="313"/>
        <end position="519"/>
    </location>
</feature>
<comment type="pathway">
    <text evidence="4">Nucleotide-sugar biosynthesis; UDP-N-acetyl-alpha-D-glucosamine biosynthesis; alpha-D-glucosamine 6-phosphate from D-fructose 6-phosphate: step 1/1.</text>
</comment>
<dbReference type="SUPFAM" id="SSF50249">
    <property type="entry name" value="Nucleic acid-binding proteins"/>
    <property type="match status" value="1"/>
</dbReference>
<evidence type="ECO:0000259" key="23">
    <source>
        <dbReference type="PROSITE" id="PS50051"/>
    </source>
</evidence>
<dbReference type="Pfam" id="PF00493">
    <property type="entry name" value="MCM"/>
    <property type="match status" value="1"/>
</dbReference>
<dbReference type="InterPro" id="IPR027925">
    <property type="entry name" value="MCM_N"/>
</dbReference>
<dbReference type="InterPro" id="IPR027417">
    <property type="entry name" value="P-loop_NTPase"/>
</dbReference>
<dbReference type="InterPro" id="IPR041562">
    <property type="entry name" value="MCM_lid"/>
</dbReference>
<dbReference type="GO" id="GO:0043596">
    <property type="term" value="C:nuclear replication fork"/>
    <property type="evidence" value="ECO:0007669"/>
    <property type="project" value="UniProtKB-ARBA"/>
</dbReference>
<evidence type="ECO:0000256" key="2">
    <source>
        <dbReference type="ARBA" id="ARBA00003267"/>
    </source>
</evidence>
<keyword evidence="15 21" id="KW-0067">ATP-binding</keyword>
<dbReference type="InterPro" id="IPR018525">
    <property type="entry name" value="MCM_CS"/>
</dbReference>
<dbReference type="OrthoDB" id="15235at2759"/>
<evidence type="ECO:0000256" key="13">
    <source>
        <dbReference type="ARBA" id="ARBA00022801"/>
    </source>
</evidence>
<dbReference type="CDD" id="cd17754">
    <property type="entry name" value="MCM3"/>
    <property type="match status" value="1"/>
</dbReference>
<protein>
    <recommendedName>
        <fullName evidence="20">D-fructose-6-phosphate amidotransferase</fullName>
        <ecNumber evidence="7">2.6.1.16</ecNumber>
        <ecNumber evidence="6">3.6.4.12</ecNumber>
    </recommendedName>
    <alternativeName>
        <fullName evidence="19">Hexosephosphate aminotransferase</fullName>
    </alternativeName>
</protein>
<dbReference type="CDD" id="cd05008">
    <property type="entry name" value="SIS_GlmS_GlmD_1"/>
    <property type="match status" value="1"/>
</dbReference>
<dbReference type="SMART" id="SM00382">
    <property type="entry name" value="AAA"/>
    <property type="match status" value="1"/>
</dbReference>
<evidence type="ECO:0000256" key="11">
    <source>
        <dbReference type="ARBA" id="ARBA00022737"/>
    </source>
</evidence>
<evidence type="ECO:0000256" key="12">
    <source>
        <dbReference type="ARBA" id="ARBA00022741"/>
    </source>
</evidence>
<evidence type="ECO:0000256" key="9">
    <source>
        <dbReference type="ARBA" id="ARBA00022679"/>
    </source>
</evidence>
<dbReference type="InterPro" id="IPR035490">
    <property type="entry name" value="GlmS/FrlB_SIS"/>
</dbReference>
<dbReference type="Pfam" id="PF17855">
    <property type="entry name" value="MCM_lid"/>
    <property type="match status" value="1"/>
</dbReference>
<feature type="compositionally biased region" description="Acidic residues" evidence="22">
    <location>
        <begin position="712"/>
        <end position="731"/>
    </location>
</feature>
<evidence type="ECO:0000256" key="7">
    <source>
        <dbReference type="ARBA" id="ARBA00012916"/>
    </source>
</evidence>
<dbReference type="Pfam" id="PF01380">
    <property type="entry name" value="SIS"/>
    <property type="match status" value="2"/>
</dbReference>
<comment type="function">
    <text evidence="2">Involved in amino sugar synthesis (formation of chitin, supplies the amino sugars of asparagine-linked oligosaccharides of glycoproteins).</text>
</comment>
<dbReference type="GO" id="GO:0006031">
    <property type="term" value="P:chitin biosynthetic process"/>
    <property type="evidence" value="ECO:0007669"/>
    <property type="project" value="UniProtKB-ARBA"/>
</dbReference>
<dbReference type="GO" id="GO:0006487">
    <property type="term" value="P:protein N-linked glycosylation"/>
    <property type="evidence" value="ECO:0007669"/>
    <property type="project" value="TreeGrafter"/>
</dbReference>
<feature type="domain" description="SIS" evidence="25">
    <location>
        <begin position="1498"/>
        <end position="1639"/>
    </location>
</feature>
<keyword evidence="9" id="KW-0808">Transferase</keyword>
<keyword evidence="16" id="KW-0315">Glutamine amidotransferase</keyword>
<evidence type="ECO:0000256" key="8">
    <source>
        <dbReference type="ARBA" id="ARBA00022576"/>
    </source>
</evidence>
<keyword evidence="13" id="KW-0378">Hydrolase</keyword>
<keyword evidence="18" id="KW-0539">Nucleus</keyword>
<accession>A0A511KC35</accession>
<evidence type="ECO:0000256" key="18">
    <source>
        <dbReference type="ARBA" id="ARBA00023242"/>
    </source>
</evidence>
<dbReference type="SUPFAM" id="SSF53697">
    <property type="entry name" value="SIS domain"/>
    <property type="match status" value="1"/>
</dbReference>
<feature type="compositionally biased region" description="Basic residues" evidence="22">
    <location>
        <begin position="694"/>
        <end position="705"/>
    </location>
</feature>
<dbReference type="PANTHER" id="PTHR10937:SF0">
    <property type="entry name" value="GLUTAMINE--FRUCTOSE-6-PHOSPHATE TRANSAMINASE (ISOMERIZING)"/>
    <property type="match status" value="1"/>
</dbReference>
<dbReference type="FunFam" id="3.60.20.10:FF:000052">
    <property type="entry name" value="Glutamine--fructose-6-phosphate aminotransferase [isomerizing] 2"/>
    <property type="match status" value="1"/>
</dbReference>
<dbReference type="GO" id="GO:0006279">
    <property type="term" value="P:premeiotic DNA replication"/>
    <property type="evidence" value="ECO:0007669"/>
    <property type="project" value="UniProtKB-ARBA"/>
</dbReference>
<dbReference type="InterPro" id="IPR001208">
    <property type="entry name" value="MCM_dom"/>
</dbReference>
<dbReference type="GO" id="GO:0005524">
    <property type="term" value="F:ATP binding"/>
    <property type="evidence" value="ECO:0007669"/>
    <property type="project" value="UniProtKB-KW"/>
</dbReference>
<evidence type="ECO:0000256" key="3">
    <source>
        <dbReference type="ARBA" id="ARBA00004123"/>
    </source>
</evidence>
<dbReference type="SMART" id="SM00350">
    <property type="entry name" value="MCM"/>
    <property type="match status" value="1"/>
</dbReference>
<feature type="domain" description="SIS" evidence="25">
    <location>
        <begin position="1327"/>
        <end position="1467"/>
    </location>
</feature>